<dbReference type="Proteomes" id="UP000243413">
    <property type="component" value="Chromosome I"/>
</dbReference>
<dbReference type="Pfam" id="PF07963">
    <property type="entry name" value="N_methyl"/>
    <property type="match status" value="1"/>
</dbReference>
<organism evidence="2 3">
    <name type="scientific">Halopseudomonas sabulinigri</name>
    <dbReference type="NCBI Taxonomy" id="472181"/>
    <lineage>
        <taxon>Bacteria</taxon>
        <taxon>Pseudomonadati</taxon>
        <taxon>Pseudomonadota</taxon>
        <taxon>Gammaproteobacteria</taxon>
        <taxon>Pseudomonadales</taxon>
        <taxon>Pseudomonadaceae</taxon>
        <taxon>Halopseudomonas</taxon>
    </lineage>
</organism>
<dbReference type="STRING" id="472181.SAMN05216271_3164"/>
<keyword evidence="1" id="KW-0472">Membrane</keyword>
<accession>A0A1H1WDW3</accession>
<reference evidence="3" key="1">
    <citation type="submission" date="2016-10" db="EMBL/GenBank/DDBJ databases">
        <authorList>
            <person name="Varghese N."/>
            <person name="Submissions S."/>
        </authorList>
    </citation>
    <scope>NUCLEOTIDE SEQUENCE [LARGE SCALE GENOMIC DNA]</scope>
    <source>
        <strain evidence="3">JCM 14963</strain>
    </source>
</reference>
<proteinExistence type="predicted"/>
<dbReference type="InterPro" id="IPR012902">
    <property type="entry name" value="N_methyl_site"/>
</dbReference>
<keyword evidence="1" id="KW-0812">Transmembrane</keyword>
<dbReference type="EMBL" id="LT629763">
    <property type="protein sequence ID" value="SDS94319.1"/>
    <property type="molecule type" value="Genomic_DNA"/>
</dbReference>
<evidence type="ECO:0000313" key="2">
    <source>
        <dbReference type="EMBL" id="SDS94319.1"/>
    </source>
</evidence>
<evidence type="ECO:0000313" key="3">
    <source>
        <dbReference type="Proteomes" id="UP000243413"/>
    </source>
</evidence>
<dbReference type="AlphaFoldDB" id="A0A1H1WDW3"/>
<protein>
    <submittedName>
        <fullName evidence="2">Type IV pilus assembly protein PilW</fullName>
    </submittedName>
</protein>
<name>A0A1H1WDW3_9GAMM</name>
<dbReference type="OrthoDB" id="5296662at2"/>
<sequence length="256" mass="27827">MSAKPVSGFSLVELLIAMALGLMLTLGVLQVFLASKDSFVLQQRSAAMQENARFLLGRLAQDIRLAGQFGCLDLQRLPPAVRSILPAALSNPITYQQHVLRLITAVPVAATPPAAEVSAQDYGARWLLVSNCLDRLEVGEGDTLLAPQPGDLLIPLRLLEYRQRDQRVQVRSNGKGNFETLIEGVADFSLSFGMAADPLSAAVGGTYRDVIGGAEMGRVRSVRMALLLSERPTVKTQDELQQQRYVQVTAVRNSLD</sequence>
<keyword evidence="1" id="KW-1133">Transmembrane helix</keyword>
<gene>
    <name evidence="2" type="ORF">SAMN05216271_3164</name>
</gene>
<feature type="transmembrane region" description="Helical" evidence="1">
    <location>
        <begin position="14"/>
        <end position="34"/>
    </location>
</feature>
<evidence type="ECO:0000256" key="1">
    <source>
        <dbReference type="SAM" id="Phobius"/>
    </source>
</evidence>
<dbReference type="PROSITE" id="PS00409">
    <property type="entry name" value="PROKAR_NTER_METHYL"/>
    <property type="match status" value="1"/>
</dbReference>
<dbReference type="RefSeq" id="WP_092287798.1">
    <property type="nucleotide sequence ID" value="NZ_LT629763.1"/>
</dbReference>